<accession>A0ABN9TPG7</accession>
<feature type="region of interest" description="Disordered" evidence="1">
    <location>
        <begin position="1"/>
        <end position="24"/>
    </location>
</feature>
<comment type="caution">
    <text evidence="2">The sequence shown here is derived from an EMBL/GenBank/DDBJ whole genome shotgun (WGS) entry which is preliminary data.</text>
</comment>
<reference evidence="2" key="1">
    <citation type="submission" date="2023-10" db="EMBL/GenBank/DDBJ databases">
        <authorList>
            <person name="Chen Y."/>
            <person name="Shah S."/>
            <person name="Dougan E. K."/>
            <person name="Thang M."/>
            <person name="Chan C."/>
        </authorList>
    </citation>
    <scope>NUCLEOTIDE SEQUENCE [LARGE SCALE GENOMIC DNA]</scope>
</reference>
<dbReference type="Proteomes" id="UP001189429">
    <property type="component" value="Unassembled WGS sequence"/>
</dbReference>
<name>A0ABN9TPG7_9DINO</name>
<proteinExistence type="predicted"/>
<evidence type="ECO:0000256" key="1">
    <source>
        <dbReference type="SAM" id="MobiDB-lite"/>
    </source>
</evidence>
<keyword evidence="3" id="KW-1185">Reference proteome</keyword>
<protein>
    <submittedName>
        <fullName evidence="2">Uncharacterized protein</fullName>
    </submittedName>
</protein>
<dbReference type="EMBL" id="CAUYUJ010014948">
    <property type="protein sequence ID" value="CAK0847999.1"/>
    <property type="molecule type" value="Genomic_DNA"/>
</dbReference>
<evidence type="ECO:0000313" key="3">
    <source>
        <dbReference type="Proteomes" id="UP001189429"/>
    </source>
</evidence>
<sequence length="109" mass="11849">MTASGRVFDVRDAPNAEALRPTTPRQTSKAKLILVALIQLATVQRHLVQTRVWTNELANSAAPDLRPHSSSPQINSICTEMYVIVYVTSTSYMCTAQCTSTACGPCSCM</sequence>
<gene>
    <name evidence="2" type="ORF">PCOR1329_LOCUS41060</name>
</gene>
<evidence type="ECO:0000313" key="2">
    <source>
        <dbReference type="EMBL" id="CAK0847999.1"/>
    </source>
</evidence>
<organism evidence="2 3">
    <name type="scientific">Prorocentrum cordatum</name>
    <dbReference type="NCBI Taxonomy" id="2364126"/>
    <lineage>
        <taxon>Eukaryota</taxon>
        <taxon>Sar</taxon>
        <taxon>Alveolata</taxon>
        <taxon>Dinophyceae</taxon>
        <taxon>Prorocentrales</taxon>
        <taxon>Prorocentraceae</taxon>
        <taxon>Prorocentrum</taxon>
    </lineage>
</organism>